<organism evidence="4 5">
    <name type="scientific">Campylobacter avium LMG 24591</name>
    <dbReference type="NCBI Taxonomy" id="522484"/>
    <lineage>
        <taxon>Bacteria</taxon>
        <taxon>Pseudomonadati</taxon>
        <taxon>Campylobacterota</taxon>
        <taxon>Epsilonproteobacteria</taxon>
        <taxon>Campylobacterales</taxon>
        <taxon>Campylobacteraceae</taxon>
        <taxon>Campylobacter</taxon>
    </lineage>
</organism>
<dbReference type="CDD" id="cd04194">
    <property type="entry name" value="GT8_A4GalT_like"/>
    <property type="match status" value="1"/>
</dbReference>
<accession>A0A222MW28</accession>
<dbReference type="GO" id="GO:0016757">
    <property type="term" value="F:glycosyltransferase activity"/>
    <property type="evidence" value="ECO:0007669"/>
    <property type="project" value="UniProtKB-KW"/>
</dbReference>
<evidence type="ECO:0000313" key="4">
    <source>
        <dbReference type="EMBL" id="ASQ30153.1"/>
    </source>
</evidence>
<dbReference type="AlphaFoldDB" id="A0A222MW28"/>
<evidence type="ECO:0000256" key="3">
    <source>
        <dbReference type="ARBA" id="ARBA00022723"/>
    </source>
</evidence>
<dbReference type="RefSeq" id="WP_094324933.1">
    <property type="nucleotide sequence ID" value="NZ_CP022347.1"/>
</dbReference>
<reference evidence="4 5" key="1">
    <citation type="submission" date="2017-07" db="EMBL/GenBank/DDBJ databases">
        <title>Analysis of two Campylobacter avium genomes and identification of a novel hippuricase gene.</title>
        <authorList>
            <person name="Miller W.G."/>
            <person name="Chapman M.H."/>
            <person name="Yee E."/>
            <person name="Revez J."/>
            <person name="Bono J.L."/>
            <person name="Rossi M."/>
        </authorList>
    </citation>
    <scope>NUCLEOTIDE SEQUENCE [LARGE SCALE GENOMIC DNA]</scope>
    <source>
        <strain evidence="4 5">LMG 24591</strain>
    </source>
</reference>
<sequence>MFHIVFCANETYIKFAAAMINNIVLKTNTKLAFSHFLKDSKEEEGYVFHILSDELSKTCLEKLDLLQKELSKIYPLQIKSYSVPCDEFGANLAYKGTYVANLILKAPSILDKNINKVLYLDLDMLVLCDIREIFAIDLKDNYVAVAQNHTHFGSWFNTGFVLMNLEKWREHDLEQKCIKYIQEYNPVLPDQSAINVCVEDKKLILSSVYNFYPHNKYYKKDFFNDELTQMNATKNAILLRGAKIVHFLQCPKPWNSAFLKSYKNQLCLSIFRQPWWNLALKTPVFKQELEAIYKTLKNNESEDLALYLSIELEALWQEIQSRQAALEERVKNSLEYRLGVALIKASKKKFGYLFLPFKFLYIYLSVKFEEKLYKIISRHNPNLNLQELDSYKNDVSIENMKRHLSYRYGSCIVKNLKSFKGLFKLASELRQIKKEF</sequence>
<dbReference type="PANTHER" id="PTHR13778">
    <property type="entry name" value="GLYCOSYLTRANSFERASE 8 DOMAIN-CONTAINING PROTEIN"/>
    <property type="match status" value="1"/>
</dbReference>
<keyword evidence="2 4" id="KW-0808">Transferase</keyword>
<dbReference type="KEGG" id="cavi:CAV_0487"/>
<name>A0A222MW28_9BACT</name>
<keyword evidence="3" id="KW-0479">Metal-binding</keyword>
<dbReference type="InterPro" id="IPR029044">
    <property type="entry name" value="Nucleotide-diphossugar_trans"/>
</dbReference>
<dbReference type="InterPro" id="IPR050748">
    <property type="entry name" value="Glycosyltrans_8_dom-fam"/>
</dbReference>
<proteinExistence type="predicted"/>
<dbReference type="GO" id="GO:0046872">
    <property type="term" value="F:metal ion binding"/>
    <property type="evidence" value="ECO:0007669"/>
    <property type="project" value="UniProtKB-KW"/>
</dbReference>
<dbReference type="Gene3D" id="3.90.550.10">
    <property type="entry name" value="Spore Coat Polysaccharide Biosynthesis Protein SpsA, Chain A"/>
    <property type="match status" value="1"/>
</dbReference>
<evidence type="ECO:0000256" key="2">
    <source>
        <dbReference type="ARBA" id="ARBA00022679"/>
    </source>
</evidence>
<evidence type="ECO:0000313" key="5">
    <source>
        <dbReference type="Proteomes" id="UP000201169"/>
    </source>
</evidence>
<gene>
    <name evidence="4" type="ORF">CAV_0487</name>
</gene>
<dbReference type="OrthoDB" id="5363698at2"/>
<dbReference type="SUPFAM" id="SSF53448">
    <property type="entry name" value="Nucleotide-diphospho-sugar transferases"/>
    <property type="match status" value="1"/>
</dbReference>
<dbReference type="PANTHER" id="PTHR13778:SF47">
    <property type="entry name" value="LIPOPOLYSACCHARIDE 1,3-GALACTOSYLTRANSFERASE"/>
    <property type="match status" value="1"/>
</dbReference>
<dbReference type="InterPro" id="IPR002495">
    <property type="entry name" value="Glyco_trans_8"/>
</dbReference>
<dbReference type="Pfam" id="PF01501">
    <property type="entry name" value="Glyco_transf_8"/>
    <property type="match status" value="1"/>
</dbReference>
<dbReference type="EMBL" id="CP022347">
    <property type="protein sequence ID" value="ASQ30153.1"/>
    <property type="molecule type" value="Genomic_DNA"/>
</dbReference>
<protein>
    <submittedName>
        <fullName evidence="4">Glycosyltransferase, family 8</fullName>
    </submittedName>
</protein>
<keyword evidence="1" id="KW-0328">Glycosyltransferase</keyword>
<evidence type="ECO:0000256" key="1">
    <source>
        <dbReference type="ARBA" id="ARBA00022676"/>
    </source>
</evidence>
<keyword evidence="5" id="KW-1185">Reference proteome</keyword>
<dbReference type="Proteomes" id="UP000201169">
    <property type="component" value="Chromosome"/>
</dbReference>